<feature type="compositionally biased region" description="Basic and acidic residues" evidence="1">
    <location>
        <begin position="197"/>
        <end position="206"/>
    </location>
</feature>
<keyword evidence="3" id="KW-1185">Reference proteome</keyword>
<sequence length="232" mass="25569">MTETEGSRLNPLKLVMAINGDTRLTLGERVVLVRAVKHTDNTTRQVHMSQAGIAGAVEVSRDTVKRAYVKALRHGYFSHKQERRNQQGHKVADYWFSEEIPQGAGEGTASGEGEGAKAQSLGAGEGTIYDSSTSLLNSRAMHPDAHRAPCFHEDWESCQDCKPVEACEFHPQFATPCPHCAGRERLDTQSAKHSAAKRRDWHERQNVAEGLNELGEAPEPVATPPGYKSRRS</sequence>
<dbReference type="Proteomes" id="UP000307808">
    <property type="component" value="Unassembled WGS sequence"/>
</dbReference>
<evidence type="ECO:0000313" key="3">
    <source>
        <dbReference type="Proteomes" id="UP000307808"/>
    </source>
</evidence>
<dbReference type="RefSeq" id="WP_137064239.1">
    <property type="nucleotide sequence ID" value="NZ_CP040748.1"/>
</dbReference>
<accession>A0A4U2YS45</accession>
<feature type="region of interest" description="Disordered" evidence="1">
    <location>
        <begin position="102"/>
        <end position="125"/>
    </location>
</feature>
<feature type="region of interest" description="Disordered" evidence="1">
    <location>
        <begin position="186"/>
        <end position="232"/>
    </location>
</feature>
<evidence type="ECO:0000313" key="2">
    <source>
        <dbReference type="EMBL" id="TKI63774.1"/>
    </source>
</evidence>
<evidence type="ECO:0000256" key="1">
    <source>
        <dbReference type="SAM" id="MobiDB-lite"/>
    </source>
</evidence>
<name>A0A4U2YS45_9ACTN</name>
<evidence type="ECO:0008006" key="4">
    <source>
        <dbReference type="Google" id="ProtNLM"/>
    </source>
</evidence>
<reference evidence="2 3" key="1">
    <citation type="submission" date="2019-04" db="EMBL/GenBank/DDBJ databases">
        <authorList>
            <person name="Dong K."/>
        </authorList>
    </citation>
    <scope>NUCLEOTIDE SEQUENCE [LARGE SCALE GENOMIC DNA]</scope>
    <source>
        <strain evidence="3">dk3543</strain>
    </source>
</reference>
<organism evidence="2 3">
    <name type="scientific">Nocardioides jishulii</name>
    <dbReference type="NCBI Taxonomy" id="2575440"/>
    <lineage>
        <taxon>Bacteria</taxon>
        <taxon>Bacillati</taxon>
        <taxon>Actinomycetota</taxon>
        <taxon>Actinomycetes</taxon>
        <taxon>Propionibacteriales</taxon>
        <taxon>Nocardioidaceae</taxon>
        <taxon>Nocardioides</taxon>
    </lineage>
</organism>
<feature type="compositionally biased region" description="Gly residues" evidence="1">
    <location>
        <begin position="104"/>
        <end position="113"/>
    </location>
</feature>
<proteinExistence type="predicted"/>
<gene>
    <name evidence="2" type="ORF">FC770_00865</name>
</gene>
<comment type="caution">
    <text evidence="2">The sequence shown here is derived from an EMBL/GenBank/DDBJ whole genome shotgun (WGS) entry which is preliminary data.</text>
</comment>
<protein>
    <recommendedName>
        <fullName evidence="4">Helix-turn-helix domain-containing protein</fullName>
    </recommendedName>
</protein>
<dbReference type="AlphaFoldDB" id="A0A4U2YS45"/>
<dbReference type="EMBL" id="SZPY01000001">
    <property type="protein sequence ID" value="TKI63774.1"/>
    <property type="molecule type" value="Genomic_DNA"/>
</dbReference>